<sequence>MPPAPSIAASARQSTKGVTGGAEVGDALGVVTGAVVAGAGEDADDEDGELGMAAAATA</sequence>
<gene>
    <name evidence="2" type="ORF">GCM10017584_06710</name>
</gene>
<dbReference type="EMBL" id="BSEN01000002">
    <property type="protein sequence ID" value="GLJ75098.1"/>
    <property type="molecule type" value="Genomic_DNA"/>
</dbReference>
<evidence type="ECO:0000313" key="2">
    <source>
        <dbReference type="EMBL" id="GLJ75098.1"/>
    </source>
</evidence>
<organism evidence="2 3">
    <name type="scientific">Leifsonia poae</name>
    <dbReference type="NCBI Taxonomy" id="110933"/>
    <lineage>
        <taxon>Bacteria</taxon>
        <taxon>Bacillati</taxon>
        <taxon>Actinomycetota</taxon>
        <taxon>Actinomycetes</taxon>
        <taxon>Micrococcales</taxon>
        <taxon>Microbacteriaceae</taxon>
        <taxon>Leifsonia</taxon>
    </lineage>
</organism>
<comment type="caution">
    <text evidence="2">The sequence shown here is derived from an EMBL/GenBank/DDBJ whole genome shotgun (WGS) entry which is preliminary data.</text>
</comment>
<keyword evidence="3" id="KW-1185">Reference proteome</keyword>
<proteinExistence type="predicted"/>
<protein>
    <submittedName>
        <fullName evidence="2">Uncharacterized protein</fullName>
    </submittedName>
</protein>
<accession>A0A9W6H894</accession>
<reference evidence="2" key="2">
    <citation type="submission" date="2023-01" db="EMBL/GenBank/DDBJ databases">
        <authorList>
            <person name="Sun Q."/>
            <person name="Evtushenko L."/>
        </authorList>
    </citation>
    <scope>NUCLEOTIDE SEQUENCE</scope>
    <source>
        <strain evidence="2">VKM Ac-1401</strain>
    </source>
</reference>
<name>A0A9W6H894_9MICO</name>
<reference evidence="2" key="1">
    <citation type="journal article" date="2014" name="Int. J. Syst. Evol. Microbiol.">
        <title>Complete genome sequence of Corynebacterium casei LMG S-19264T (=DSM 44701T), isolated from a smear-ripened cheese.</title>
        <authorList>
            <consortium name="US DOE Joint Genome Institute (JGI-PGF)"/>
            <person name="Walter F."/>
            <person name="Albersmeier A."/>
            <person name="Kalinowski J."/>
            <person name="Ruckert C."/>
        </authorList>
    </citation>
    <scope>NUCLEOTIDE SEQUENCE</scope>
    <source>
        <strain evidence="2">VKM Ac-1401</strain>
    </source>
</reference>
<dbReference type="Proteomes" id="UP001142372">
    <property type="component" value="Unassembled WGS sequence"/>
</dbReference>
<feature type="region of interest" description="Disordered" evidence="1">
    <location>
        <begin position="1"/>
        <end position="23"/>
    </location>
</feature>
<evidence type="ECO:0000256" key="1">
    <source>
        <dbReference type="SAM" id="MobiDB-lite"/>
    </source>
</evidence>
<evidence type="ECO:0000313" key="3">
    <source>
        <dbReference type="Proteomes" id="UP001142372"/>
    </source>
</evidence>
<dbReference type="AlphaFoldDB" id="A0A9W6H894"/>